<dbReference type="Pfam" id="PF03652">
    <property type="entry name" value="RuvX"/>
    <property type="match status" value="1"/>
</dbReference>
<name>A0AA39T0Q7_ACESA</name>
<keyword evidence="2" id="KW-1185">Reference proteome</keyword>
<dbReference type="PANTHER" id="PTHR33317">
    <property type="entry name" value="POLYNUCLEOTIDYL TRANSFERASE, RIBONUCLEASE H-LIKE SUPERFAMILY PROTEIN"/>
    <property type="match status" value="1"/>
</dbReference>
<evidence type="ECO:0000313" key="2">
    <source>
        <dbReference type="Proteomes" id="UP001168877"/>
    </source>
</evidence>
<reference evidence="1" key="2">
    <citation type="submission" date="2023-06" db="EMBL/GenBank/DDBJ databases">
        <authorList>
            <person name="Swenson N.G."/>
            <person name="Wegrzyn J.L."/>
            <person name="Mcevoy S.L."/>
        </authorList>
    </citation>
    <scope>NUCLEOTIDE SEQUENCE</scope>
    <source>
        <strain evidence="1">NS2018</strain>
        <tissue evidence="1">Leaf</tissue>
    </source>
</reference>
<dbReference type="InterPro" id="IPR012337">
    <property type="entry name" value="RNaseH-like_sf"/>
</dbReference>
<evidence type="ECO:0000313" key="1">
    <source>
        <dbReference type="EMBL" id="KAK0600923.1"/>
    </source>
</evidence>
<dbReference type="AlphaFoldDB" id="A0AA39T0Q7"/>
<dbReference type="SUPFAM" id="SSF53098">
    <property type="entry name" value="Ribonuclease H-like"/>
    <property type="match status" value="1"/>
</dbReference>
<proteinExistence type="predicted"/>
<dbReference type="InterPro" id="IPR037027">
    <property type="entry name" value="YqgF/RNaseH-like_dom_sf"/>
</dbReference>
<dbReference type="PANTHER" id="PTHR33317:SF1">
    <property type="entry name" value="POLYNUCLEOTIDYL TRANSFERASE, RIBONUCLEASE H-LIKE SUPERFAMILY PROTEIN"/>
    <property type="match status" value="1"/>
</dbReference>
<dbReference type="EMBL" id="JAUESC010000003">
    <property type="protein sequence ID" value="KAK0600923.1"/>
    <property type="molecule type" value="Genomic_DNA"/>
</dbReference>
<organism evidence="1 2">
    <name type="scientific">Acer saccharum</name>
    <name type="common">Sugar maple</name>
    <dbReference type="NCBI Taxonomy" id="4024"/>
    <lineage>
        <taxon>Eukaryota</taxon>
        <taxon>Viridiplantae</taxon>
        <taxon>Streptophyta</taxon>
        <taxon>Embryophyta</taxon>
        <taxon>Tracheophyta</taxon>
        <taxon>Spermatophyta</taxon>
        <taxon>Magnoliopsida</taxon>
        <taxon>eudicotyledons</taxon>
        <taxon>Gunneridae</taxon>
        <taxon>Pentapetalae</taxon>
        <taxon>rosids</taxon>
        <taxon>malvids</taxon>
        <taxon>Sapindales</taxon>
        <taxon>Sapindaceae</taxon>
        <taxon>Hippocastanoideae</taxon>
        <taxon>Acereae</taxon>
        <taxon>Acer</taxon>
    </lineage>
</organism>
<protein>
    <submittedName>
        <fullName evidence="1">Uncharacterized protein</fullName>
    </submittedName>
</protein>
<dbReference type="Proteomes" id="UP001168877">
    <property type="component" value="Unassembled WGS sequence"/>
</dbReference>
<accession>A0AA39T0Q7</accession>
<dbReference type="Gene3D" id="3.30.420.140">
    <property type="entry name" value="YqgF/RNase H-like domain"/>
    <property type="match status" value="1"/>
</dbReference>
<reference evidence="1" key="1">
    <citation type="journal article" date="2022" name="Plant J.">
        <title>Strategies of tolerance reflected in two North American maple genomes.</title>
        <authorList>
            <person name="McEvoy S.L."/>
            <person name="Sezen U.U."/>
            <person name="Trouern-Trend A."/>
            <person name="McMahon S.M."/>
            <person name="Schaberg P.G."/>
            <person name="Yang J."/>
            <person name="Wegrzyn J.L."/>
            <person name="Swenson N.G."/>
        </authorList>
    </citation>
    <scope>NUCLEOTIDE SEQUENCE</scope>
    <source>
        <strain evidence="1">NS2018</strain>
    </source>
</reference>
<dbReference type="InterPro" id="IPR005227">
    <property type="entry name" value="YqgF"/>
</dbReference>
<gene>
    <name evidence="1" type="ORF">LWI29_019664</name>
</gene>
<sequence length="248" mass="28399">MFSSVIFTTSPSSLPLLSPAILESRRLPLLYFQKSCHLWHMKYVKPCSLFYELHKRAMEMIGKKANGPQLLGFNILEKHVTISISDPKLLCCIHYGLVERKRRDIHTLANLFQTLIPKYNLEGAVIGCPDAEDIDNHEVAKVKSFVEDLCNTRKLKDLKYTYWDKRFAPAKTSIRMDHKEGEKIYDNKLSSVFILQGYLDHCGRKVKPGPYGGIWLDTAQKALYLQGQLPALDKLLGPLLSDNRKTFD</sequence>
<dbReference type="GO" id="GO:0000967">
    <property type="term" value="P:rRNA 5'-end processing"/>
    <property type="evidence" value="ECO:0007669"/>
    <property type="project" value="TreeGrafter"/>
</dbReference>
<comment type="caution">
    <text evidence="1">The sequence shown here is derived from an EMBL/GenBank/DDBJ whole genome shotgun (WGS) entry which is preliminary data.</text>
</comment>